<feature type="compositionally biased region" description="Acidic residues" evidence="1">
    <location>
        <begin position="121"/>
        <end position="132"/>
    </location>
</feature>
<evidence type="ECO:0000313" key="2">
    <source>
        <dbReference type="EMBL" id="CAL1377130.1"/>
    </source>
</evidence>
<reference evidence="2 3" key="1">
    <citation type="submission" date="2024-04" db="EMBL/GenBank/DDBJ databases">
        <authorList>
            <person name="Fracassetti M."/>
        </authorList>
    </citation>
    <scope>NUCLEOTIDE SEQUENCE [LARGE SCALE GENOMIC DNA]</scope>
</reference>
<gene>
    <name evidence="2" type="ORF">LTRI10_LOCUS18800</name>
</gene>
<sequence>MTNRCRRPTVPVVPVSRKPTGRFLVYVRSNRASLQPPPLTASRPSFPKPATPISPSSRLLRPPPPDDRRRPLANQPRRMVPSHSRSPLLHDNLSASNCDSIESARRSDARRRPGPVVAPCDEGDEESEEEDGARDGNETESFRYSSRSFSFDDTSCECNRAGEMTGSENEEVRLLRWAADDGGEERILNPTDMRRQVLMGLRSSSSAGELGGGESMGEVMAVVRKSTDPKGDCKRSMDLGEGDLRREEIGRTVGCCRPAVSGDGFGRRRAEDRLDT</sequence>
<name>A0AAV2DU69_9ROSI</name>
<evidence type="ECO:0000256" key="1">
    <source>
        <dbReference type="SAM" id="MobiDB-lite"/>
    </source>
</evidence>
<feature type="region of interest" description="Disordered" evidence="1">
    <location>
        <begin position="1"/>
        <end position="20"/>
    </location>
</feature>
<organism evidence="2 3">
    <name type="scientific">Linum trigynum</name>
    <dbReference type="NCBI Taxonomy" id="586398"/>
    <lineage>
        <taxon>Eukaryota</taxon>
        <taxon>Viridiplantae</taxon>
        <taxon>Streptophyta</taxon>
        <taxon>Embryophyta</taxon>
        <taxon>Tracheophyta</taxon>
        <taxon>Spermatophyta</taxon>
        <taxon>Magnoliopsida</taxon>
        <taxon>eudicotyledons</taxon>
        <taxon>Gunneridae</taxon>
        <taxon>Pentapetalae</taxon>
        <taxon>rosids</taxon>
        <taxon>fabids</taxon>
        <taxon>Malpighiales</taxon>
        <taxon>Linaceae</taxon>
        <taxon>Linum</taxon>
    </lineage>
</organism>
<keyword evidence="3" id="KW-1185">Reference proteome</keyword>
<protein>
    <submittedName>
        <fullName evidence="2">Uncharacterized protein</fullName>
    </submittedName>
</protein>
<proteinExistence type="predicted"/>
<dbReference type="AlphaFoldDB" id="A0AAV2DU69"/>
<dbReference type="EMBL" id="OZ034816">
    <property type="protein sequence ID" value="CAL1377130.1"/>
    <property type="molecule type" value="Genomic_DNA"/>
</dbReference>
<dbReference type="Proteomes" id="UP001497516">
    <property type="component" value="Chromosome 3"/>
</dbReference>
<feature type="compositionally biased region" description="Basic and acidic residues" evidence="1">
    <location>
        <begin position="102"/>
        <end position="111"/>
    </location>
</feature>
<feature type="compositionally biased region" description="Low complexity" evidence="1">
    <location>
        <begin position="8"/>
        <end position="18"/>
    </location>
</feature>
<evidence type="ECO:0000313" key="3">
    <source>
        <dbReference type="Proteomes" id="UP001497516"/>
    </source>
</evidence>
<feature type="region of interest" description="Disordered" evidence="1">
    <location>
        <begin position="28"/>
        <end position="146"/>
    </location>
</feature>
<accession>A0AAV2DU69</accession>